<sequence>MESFDEPLGQGLWRRWQVHDVLFRGATSYQDVLIAVTEHGVTLFCDGERQSSELSQLTYHEALMVPALLMCSRPPEQVLIVGSSEGVASRIAVESGALLVDHVDIDAQCVQLCAEHLPYGYTSAELVAACTGQGPVTVHYQDGHAWVERALREDRRYDLIVIDLPDEQPDAPAQHNRLYDTPYLQMCRDLLTSTGVLAIQAGCPTLWRNDTLAASVNRLQQVFSSTGFYACYEHEWAFAFGLAETGPLDVIARFNRLPDLPYQPSTLDLASLVSGAVLPYHVRSRLSPAW</sequence>
<keyword evidence="8" id="KW-1185">Reference proteome</keyword>
<feature type="binding site" evidence="4">
    <location>
        <position position="60"/>
    </location>
    <ligand>
        <name>spermidine</name>
        <dbReference type="ChEBI" id="CHEBI:57834"/>
    </ligand>
</feature>
<dbReference type="InterPro" id="IPR029063">
    <property type="entry name" value="SAM-dependent_MTases_sf"/>
</dbReference>
<comment type="pathway">
    <text evidence="4">Amine and polyamine biosynthesis; spermidine biosynthesis; spermidine from putrescine: step 1/1.</text>
</comment>
<evidence type="ECO:0000313" key="8">
    <source>
        <dbReference type="Proteomes" id="UP000253094"/>
    </source>
</evidence>
<dbReference type="HAMAP" id="MF_00198">
    <property type="entry name" value="Spermidine_synth"/>
    <property type="match status" value="1"/>
</dbReference>
<feature type="active site" description="Proton acceptor" evidence="4 5">
    <location>
        <position position="163"/>
    </location>
</feature>
<evidence type="ECO:0000259" key="6">
    <source>
        <dbReference type="PROSITE" id="PS51006"/>
    </source>
</evidence>
<feature type="binding site" evidence="4">
    <location>
        <begin position="142"/>
        <end position="143"/>
    </location>
    <ligand>
        <name>S-methyl-5'-thioadenosine</name>
        <dbReference type="ChEBI" id="CHEBI:17509"/>
    </ligand>
</feature>
<dbReference type="Pfam" id="PF01564">
    <property type="entry name" value="Spermine_synth"/>
    <property type="match status" value="1"/>
</dbReference>
<feature type="binding site" evidence="4">
    <location>
        <position position="172"/>
    </location>
    <ligand>
        <name>S-methyl-5'-thioadenosine</name>
        <dbReference type="ChEBI" id="CHEBI:17509"/>
    </ligand>
</feature>
<evidence type="ECO:0000313" key="7">
    <source>
        <dbReference type="EMBL" id="RCG21174.1"/>
    </source>
</evidence>
<accession>A0A367ESV9</accession>
<dbReference type="Gene3D" id="3.40.50.150">
    <property type="entry name" value="Vaccinia Virus protein VP39"/>
    <property type="match status" value="1"/>
</dbReference>
<dbReference type="EC" id="2.5.1.16" evidence="4"/>
<comment type="caution">
    <text evidence="4">Lacks conserved residue(s) required for the propagation of feature annotation.</text>
</comment>
<feature type="domain" description="PABS" evidence="6">
    <location>
        <begin position="1"/>
        <end position="259"/>
    </location>
</feature>
<organism evidence="7 8">
    <name type="scientific">Sphaerisporangium album</name>
    <dbReference type="NCBI Taxonomy" id="509200"/>
    <lineage>
        <taxon>Bacteria</taxon>
        <taxon>Bacillati</taxon>
        <taxon>Actinomycetota</taxon>
        <taxon>Actinomycetes</taxon>
        <taxon>Streptosporangiales</taxon>
        <taxon>Streptosporangiaceae</taxon>
        <taxon>Sphaerisporangium</taxon>
    </lineage>
</organism>
<dbReference type="AlphaFoldDB" id="A0A367ESV9"/>
<evidence type="ECO:0000256" key="3">
    <source>
        <dbReference type="ARBA" id="ARBA00023115"/>
    </source>
</evidence>
<keyword evidence="2 4" id="KW-0808">Transferase</keyword>
<gene>
    <name evidence="4" type="primary">speE</name>
    <name evidence="7" type="ORF">DQ384_36715</name>
</gene>
<evidence type="ECO:0000256" key="1">
    <source>
        <dbReference type="ARBA" id="ARBA00007867"/>
    </source>
</evidence>
<comment type="similarity">
    <text evidence="1 4">Belongs to the spermidine/spermine synthase family.</text>
</comment>
<dbReference type="InterPro" id="IPR001045">
    <property type="entry name" value="Spermi_synthase"/>
</dbReference>
<dbReference type="RefSeq" id="WP_114033510.1">
    <property type="nucleotide sequence ID" value="NZ_QOIL01000030.1"/>
</dbReference>
<keyword evidence="4" id="KW-0745">Spermidine biosynthesis</keyword>
<dbReference type="OrthoDB" id="9793120at2"/>
<dbReference type="InterPro" id="IPR030374">
    <property type="entry name" value="PABS"/>
</dbReference>
<evidence type="ECO:0000256" key="4">
    <source>
        <dbReference type="HAMAP-Rule" id="MF_00198"/>
    </source>
</evidence>
<evidence type="ECO:0000256" key="5">
    <source>
        <dbReference type="PROSITE-ProRule" id="PRU00354"/>
    </source>
</evidence>
<dbReference type="Proteomes" id="UP000253094">
    <property type="component" value="Unassembled WGS sequence"/>
</dbReference>
<name>A0A367ESV9_9ACTN</name>
<comment type="caution">
    <text evidence="7">The sequence shown here is derived from an EMBL/GenBank/DDBJ whole genome shotgun (WGS) entry which is preliminary data.</text>
</comment>
<feature type="binding site" evidence="4">
    <location>
        <position position="85"/>
    </location>
    <ligand>
        <name>spermidine</name>
        <dbReference type="ChEBI" id="CHEBI:57834"/>
    </ligand>
</feature>
<proteinExistence type="inferred from homology"/>
<feature type="binding site" evidence="4">
    <location>
        <position position="30"/>
    </location>
    <ligand>
        <name>S-methyl-5'-thioadenosine</name>
        <dbReference type="ChEBI" id="CHEBI:17509"/>
    </ligand>
</feature>
<dbReference type="SUPFAM" id="SSF53335">
    <property type="entry name" value="S-adenosyl-L-methionine-dependent methyltransferases"/>
    <property type="match status" value="1"/>
</dbReference>
<dbReference type="UniPathway" id="UPA00248">
    <property type="reaction ID" value="UER00314"/>
</dbReference>
<comment type="catalytic activity">
    <reaction evidence="4">
        <text>S-adenosyl 3-(methylsulfanyl)propylamine + putrescine = S-methyl-5'-thioadenosine + spermidine + H(+)</text>
        <dbReference type="Rhea" id="RHEA:12721"/>
        <dbReference type="ChEBI" id="CHEBI:15378"/>
        <dbReference type="ChEBI" id="CHEBI:17509"/>
        <dbReference type="ChEBI" id="CHEBI:57443"/>
        <dbReference type="ChEBI" id="CHEBI:57834"/>
        <dbReference type="ChEBI" id="CHEBI:326268"/>
        <dbReference type="EC" id="2.5.1.16"/>
    </reaction>
</comment>
<dbReference type="CDD" id="cd02440">
    <property type="entry name" value="AdoMet_MTases"/>
    <property type="match status" value="1"/>
</dbReference>
<dbReference type="PANTHER" id="PTHR43317">
    <property type="entry name" value="THERMOSPERMINE SYNTHASE ACAULIS5"/>
    <property type="match status" value="1"/>
</dbReference>
<dbReference type="GO" id="GO:0008295">
    <property type="term" value="P:spermidine biosynthetic process"/>
    <property type="evidence" value="ECO:0007669"/>
    <property type="project" value="UniProtKB-UniRule"/>
</dbReference>
<dbReference type="PANTHER" id="PTHR43317:SF11">
    <property type="entry name" value="POLYAMINE AMINOPROPYLTRANSFERASE 2"/>
    <property type="match status" value="1"/>
</dbReference>
<protein>
    <recommendedName>
        <fullName evidence="4">Polyamine aminopropyltransferase</fullName>
    </recommendedName>
    <alternativeName>
        <fullName evidence="4">Putrescine aminopropyltransferase</fullName>
        <shortName evidence="4">PAPT</shortName>
    </alternativeName>
    <alternativeName>
        <fullName evidence="4">Spermidine synthase</fullName>
        <shortName evidence="4">SPDS</shortName>
        <shortName evidence="4">SPDSY</shortName>
        <ecNumber evidence="4">2.5.1.16</ecNumber>
    </alternativeName>
</protein>
<reference evidence="7 8" key="1">
    <citation type="submission" date="2018-06" db="EMBL/GenBank/DDBJ databases">
        <title>Sphaerisporangium craniellae sp. nov., isolated from a marine sponge in the South China Sea.</title>
        <authorList>
            <person name="Li L."/>
        </authorList>
    </citation>
    <scope>NUCLEOTIDE SEQUENCE [LARGE SCALE GENOMIC DNA]</scope>
    <source>
        <strain evidence="7 8">CCTCC AA 208026</strain>
    </source>
</reference>
<dbReference type="EMBL" id="QOIL01000030">
    <property type="protein sequence ID" value="RCG21174.1"/>
    <property type="molecule type" value="Genomic_DNA"/>
</dbReference>
<comment type="subunit">
    <text evidence="4">Homodimer or homotetramer.</text>
</comment>
<evidence type="ECO:0000256" key="2">
    <source>
        <dbReference type="ARBA" id="ARBA00022679"/>
    </source>
</evidence>
<dbReference type="PROSITE" id="PS51006">
    <property type="entry name" value="PABS_2"/>
    <property type="match status" value="1"/>
</dbReference>
<feature type="binding site" evidence="4">
    <location>
        <position position="104"/>
    </location>
    <ligand>
        <name>S-methyl-5'-thioadenosine</name>
        <dbReference type="ChEBI" id="CHEBI:17509"/>
    </ligand>
</feature>
<dbReference type="GO" id="GO:0004766">
    <property type="term" value="F:spermidine synthase activity"/>
    <property type="evidence" value="ECO:0007669"/>
    <property type="project" value="UniProtKB-UniRule"/>
</dbReference>
<comment type="function">
    <text evidence="4">Catalyzes the irreversible transfer of a propylamine group from the amino donor S-adenosylmethioninamine (decarboxy-AdoMet) to putrescine (1,4-diaminobutane) to yield spermidine.</text>
</comment>
<keyword evidence="3 4" id="KW-0620">Polyamine biosynthesis</keyword>